<reference evidence="1" key="1">
    <citation type="submission" date="2019-10" db="EMBL/GenBank/DDBJ databases">
        <authorList>
            <consortium name="DOE Joint Genome Institute"/>
            <person name="Kuo A."/>
            <person name="Miyauchi S."/>
            <person name="Kiss E."/>
            <person name="Drula E."/>
            <person name="Kohler A."/>
            <person name="Sanchez-Garcia M."/>
            <person name="Andreopoulos B."/>
            <person name="Barry K.W."/>
            <person name="Bonito G."/>
            <person name="Buee M."/>
            <person name="Carver A."/>
            <person name="Chen C."/>
            <person name="Cichocki N."/>
            <person name="Clum A."/>
            <person name="Culley D."/>
            <person name="Crous P.W."/>
            <person name="Fauchery L."/>
            <person name="Girlanda M."/>
            <person name="Hayes R."/>
            <person name="Keri Z."/>
            <person name="Labutti K."/>
            <person name="Lipzen A."/>
            <person name="Lombard V."/>
            <person name="Magnuson J."/>
            <person name="Maillard F."/>
            <person name="Morin E."/>
            <person name="Murat C."/>
            <person name="Nolan M."/>
            <person name="Ohm R."/>
            <person name="Pangilinan J."/>
            <person name="Pereira M."/>
            <person name="Perotto S."/>
            <person name="Peter M."/>
            <person name="Riley R."/>
            <person name="Sitrit Y."/>
            <person name="Stielow B."/>
            <person name="Szollosi G."/>
            <person name="Zifcakova L."/>
            <person name="Stursova M."/>
            <person name="Spatafora J.W."/>
            <person name="Tedersoo L."/>
            <person name="Vaario L.-M."/>
            <person name="Yamada A."/>
            <person name="Yan M."/>
            <person name="Wang P."/>
            <person name="Xu J."/>
            <person name="Bruns T."/>
            <person name="Baldrian P."/>
            <person name="Vilgalys R."/>
            <person name="Henrissat B."/>
            <person name="Grigoriev I.V."/>
            <person name="Hibbett D."/>
            <person name="Nagy L.G."/>
            <person name="Martin F.M."/>
        </authorList>
    </citation>
    <scope>NUCLEOTIDE SEQUENCE</scope>
    <source>
        <strain evidence="1">P2</strain>
    </source>
</reference>
<dbReference type="Proteomes" id="UP000886501">
    <property type="component" value="Unassembled WGS sequence"/>
</dbReference>
<proteinExistence type="predicted"/>
<sequence>MALLRPAIVICGTTGVGKSKLAVELALRIAEGATVINADSMQVYDGLDILTNKLPREEMKGVPHLLMGFKKPGEQCVVGQWVEEATRAIDAIHNQNKIPIVVGGTSYWIQHLIFPDRLVGKDPRLSFPSDSSENLLSKLSPEERDLFNKLSDTPPSASTDPNGALAMHRLLQALDPTVASRWHWRDTRKVLRSLKIIAETGKLPSEIIAEQSETDLTARYRTLFFWLYAEPDALNPRLDQRVDQMLQQGLLEEVRLLKRLRSSAELAEDKEEGEADYTLGMHQSIGYREFGHYVELQDTTESQTAYELAVESMKRSTRKYAKRQVSWIKNKLVPAVLRVNEGSLMGQITPFYLLDATELGSAWDDNVLCIADAITRDFLDQRSLPSPIELSSAARTQLLVPAKSVRPSNILVRRRKVVCPVCSLDPDRPVMIEEGEQWESHQRTKSHQRLARPRSSYRES</sequence>
<name>A0ACB6ZT61_THEGA</name>
<dbReference type="EMBL" id="MU117965">
    <property type="protein sequence ID" value="KAF9653030.1"/>
    <property type="molecule type" value="Genomic_DNA"/>
</dbReference>
<reference evidence="1" key="2">
    <citation type="journal article" date="2020" name="Nat. Commun.">
        <title>Large-scale genome sequencing of mycorrhizal fungi provides insights into the early evolution of symbiotic traits.</title>
        <authorList>
            <person name="Miyauchi S."/>
            <person name="Kiss E."/>
            <person name="Kuo A."/>
            <person name="Drula E."/>
            <person name="Kohler A."/>
            <person name="Sanchez-Garcia M."/>
            <person name="Morin E."/>
            <person name="Andreopoulos B."/>
            <person name="Barry K.W."/>
            <person name="Bonito G."/>
            <person name="Buee M."/>
            <person name="Carver A."/>
            <person name="Chen C."/>
            <person name="Cichocki N."/>
            <person name="Clum A."/>
            <person name="Culley D."/>
            <person name="Crous P.W."/>
            <person name="Fauchery L."/>
            <person name="Girlanda M."/>
            <person name="Hayes R.D."/>
            <person name="Keri Z."/>
            <person name="LaButti K."/>
            <person name="Lipzen A."/>
            <person name="Lombard V."/>
            <person name="Magnuson J."/>
            <person name="Maillard F."/>
            <person name="Murat C."/>
            <person name="Nolan M."/>
            <person name="Ohm R.A."/>
            <person name="Pangilinan J."/>
            <person name="Pereira M.F."/>
            <person name="Perotto S."/>
            <person name="Peter M."/>
            <person name="Pfister S."/>
            <person name="Riley R."/>
            <person name="Sitrit Y."/>
            <person name="Stielow J.B."/>
            <person name="Szollosi G."/>
            <person name="Zifcakova L."/>
            <person name="Stursova M."/>
            <person name="Spatafora J.W."/>
            <person name="Tedersoo L."/>
            <person name="Vaario L.M."/>
            <person name="Yamada A."/>
            <person name="Yan M."/>
            <person name="Wang P."/>
            <person name="Xu J."/>
            <person name="Bruns T."/>
            <person name="Baldrian P."/>
            <person name="Vilgalys R."/>
            <person name="Dunand C."/>
            <person name="Henrissat B."/>
            <person name="Grigoriev I.V."/>
            <person name="Hibbett D."/>
            <person name="Nagy L.G."/>
            <person name="Martin F.M."/>
        </authorList>
    </citation>
    <scope>NUCLEOTIDE SEQUENCE</scope>
    <source>
        <strain evidence="1">P2</strain>
    </source>
</reference>
<evidence type="ECO:0000313" key="1">
    <source>
        <dbReference type="EMBL" id="KAF9653030.1"/>
    </source>
</evidence>
<protein>
    <submittedName>
        <fullName evidence="1">tRNA isopentenyltransferase</fullName>
    </submittedName>
</protein>
<keyword evidence="2" id="KW-1185">Reference proteome</keyword>
<comment type="caution">
    <text evidence="1">The sequence shown here is derived from an EMBL/GenBank/DDBJ whole genome shotgun (WGS) entry which is preliminary data.</text>
</comment>
<organism evidence="1 2">
    <name type="scientific">Thelephora ganbajun</name>
    <name type="common">Ganba fungus</name>
    <dbReference type="NCBI Taxonomy" id="370292"/>
    <lineage>
        <taxon>Eukaryota</taxon>
        <taxon>Fungi</taxon>
        <taxon>Dikarya</taxon>
        <taxon>Basidiomycota</taxon>
        <taxon>Agaricomycotina</taxon>
        <taxon>Agaricomycetes</taxon>
        <taxon>Thelephorales</taxon>
        <taxon>Thelephoraceae</taxon>
        <taxon>Thelephora</taxon>
    </lineage>
</organism>
<accession>A0ACB6ZT61</accession>
<gene>
    <name evidence="1" type="ORF">BDM02DRAFT_3088056</name>
</gene>
<evidence type="ECO:0000313" key="2">
    <source>
        <dbReference type="Proteomes" id="UP000886501"/>
    </source>
</evidence>